<comment type="caution">
    <text evidence="3">The sequence shown here is derived from an EMBL/GenBank/DDBJ whole genome shotgun (WGS) entry which is preliminary data.</text>
</comment>
<dbReference type="InterPro" id="IPR021255">
    <property type="entry name" value="DUF2807"/>
</dbReference>
<evidence type="ECO:0000259" key="2">
    <source>
        <dbReference type="Pfam" id="PF10988"/>
    </source>
</evidence>
<reference evidence="4" key="1">
    <citation type="journal article" date="2019" name="Int. J. Syst. Evol. Microbiol.">
        <title>The Global Catalogue of Microorganisms (GCM) 10K type strain sequencing project: providing services to taxonomists for standard genome sequencing and annotation.</title>
        <authorList>
            <consortium name="The Broad Institute Genomics Platform"/>
            <consortium name="The Broad Institute Genome Sequencing Center for Infectious Disease"/>
            <person name="Wu L."/>
            <person name="Ma J."/>
        </authorList>
    </citation>
    <scope>NUCLEOTIDE SEQUENCE [LARGE SCALE GENOMIC DNA]</scope>
    <source>
        <strain evidence="4">JCM 17919</strain>
    </source>
</reference>
<keyword evidence="4" id="KW-1185">Reference proteome</keyword>
<evidence type="ECO:0000313" key="4">
    <source>
        <dbReference type="Proteomes" id="UP001501725"/>
    </source>
</evidence>
<accession>A0ABP8HJR2</accession>
<keyword evidence="1" id="KW-0732">Signal</keyword>
<dbReference type="Gene3D" id="2.160.20.120">
    <property type="match status" value="1"/>
</dbReference>
<dbReference type="Pfam" id="PF10988">
    <property type="entry name" value="DUF2807"/>
    <property type="match status" value="1"/>
</dbReference>
<feature type="signal peptide" evidence="1">
    <location>
        <begin position="1"/>
        <end position="19"/>
    </location>
</feature>
<name>A0ABP8HJR2_9BACT</name>
<sequence length="231" mass="25039">MKKLLSLFLCLLFAAPLLAQKNEGIKGSGNVVVRELPVTGFTKLEVGSMIAVVMAQGDKEAVAVEADDNLQDLVKAEVSDGTLRVWMQEGTKGVNLRGYKKLTVHLTFRDLTSMKFSTMGRVRSEGTLKFKELRIRNSSMGSIELDLTADRLDLLNEAMGSVTLKGRATEAAIRHEGMGAIKASEFVIDTLYVANKGMGSVVVNAGKQLVYQDSFMGKVRNVGAAPAVKRN</sequence>
<feature type="domain" description="Putative auto-transporter adhesin head GIN" evidence="2">
    <location>
        <begin position="41"/>
        <end position="224"/>
    </location>
</feature>
<evidence type="ECO:0000313" key="3">
    <source>
        <dbReference type="EMBL" id="GAA4340362.1"/>
    </source>
</evidence>
<dbReference type="RefSeq" id="WP_345257438.1">
    <property type="nucleotide sequence ID" value="NZ_BAABGY010000014.1"/>
</dbReference>
<protein>
    <recommendedName>
        <fullName evidence="2">Putative auto-transporter adhesin head GIN domain-containing protein</fullName>
    </recommendedName>
</protein>
<dbReference type="Proteomes" id="UP001501725">
    <property type="component" value="Unassembled WGS sequence"/>
</dbReference>
<proteinExistence type="predicted"/>
<organism evidence="3 4">
    <name type="scientific">Flaviaesturariibacter amylovorans</name>
    <dbReference type="NCBI Taxonomy" id="1084520"/>
    <lineage>
        <taxon>Bacteria</taxon>
        <taxon>Pseudomonadati</taxon>
        <taxon>Bacteroidota</taxon>
        <taxon>Chitinophagia</taxon>
        <taxon>Chitinophagales</taxon>
        <taxon>Chitinophagaceae</taxon>
        <taxon>Flaviaestuariibacter</taxon>
    </lineage>
</organism>
<dbReference type="EMBL" id="BAABGY010000014">
    <property type="protein sequence ID" value="GAA4340362.1"/>
    <property type="molecule type" value="Genomic_DNA"/>
</dbReference>
<evidence type="ECO:0000256" key="1">
    <source>
        <dbReference type="SAM" id="SignalP"/>
    </source>
</evidence>
<feature type="chain" id="PRO_5045077723" description="Putative auto-transporter adhesin head GIN domain-containing protein" evidence="1">
    <location>
        <begin position="20"/>
        <end position="231"/>
    </location>
</feature>
<gene>
    <name evidence="3" type="ORF">GCM10023184_37990</name>
</gene>